<dbReference type="PATRIC" id="fig|1705565.3.peg.5538"/>
<gene>
    <name evidence="1" type="ORF">AM231_17985</name>
</gene>
<protein>
    <recommendedName>
        <fullName evidence="3">DUF3626 domain-containing protein</fullName>
    </recommendedName>
</protein>
<name>A0A0M1NK15_9BACL</name>
<dbReference type="Proteomes" id="UP000036932">
    <property type="component" value="Unassembled WGS sequence"/>
</dbReference>
<dbReference type="RefSeq" id="WP_054403891.1">
    <property type="nucleotide sequence ID" value="NZ_LIUT01000003.1"/>
</dbReference>
<dbReference type="AlphaFoldDB" id="A0A0M1NK15"/>
<evidence type="ECO:0000313" key="1">
    <source>
        <dbReference type="EMBL" id="KOR82234.1"/>
    </source>
</evidence>
<reference evidence="2" key="1">
    <citation type="submission" date="2015-08" db="EMBL/GenBank/DDBJ databases">
        <title>Genome sequencing project for genomic taxonomy and phylogenomics of Bacillus-like bacteria.</title>
        <authorList>
            <person name="Liu B."/>
            <person name="Wang J."/>
            <person name="Zhu Y."/>
            <person name="Liu G."/>
            <person name="Chen Q."/>
            <person name="Chen Z."/>
            <person name="Lan J."/>
            <person name="Che J."/>
            <person name="Ge C."/>
            <person name="Shi H."/>
            <person name="Pan Z."/>
            <person name="Liu X."/>
        </authorList>
    </citation>
    <scope>NUCLEOTIDE SEQUENCE [LARGE SCALE GENOMIC DNA]</scope>
    <source>
        <strain evidence="2">FJAT-22460</strain>
    </source>
</reference>
<comment type="caution">
    <text evidence="1">The sequence shown here is derived from an EMBL/GenBank/DDBJ whole genome shotgun (WGS) entry which is preliminary data.</text>
</comment>
<keyword evidence="2" id="KW-1185">Reference proteome</keyword>
<dbReference type="OrthoDB" id="3770261at2"/>
<dbReference type="InterPro" id="IPR022074">
    <property type="entry name" value="DUF3626"/>
</dbReference>
<organism evidence="1 2">
    <name type="scientific">Paenibacillus solani</name>
    <dbReference type="NCBI Taxonomy" id="1705565"/>
    <lineage>
        <taxon>Bacteria</taxon>
        <taxon>Bacillati</taxon>
        <taxon>Bacillota</taxon>
        <taxon>Bacilli</taxon>
        <taxon>Bacillales</taxon>
        <taxon>Paenibacillaceae</taxon>
        <taxon>Paenibacillus</taxon>
    </lineage>
</organism>
<evidence type="ECO:0008006" key="3">
    <source>
        <dbReference type="Google" id="ProtNLM"/>
    </source>
</evidence>
<accession>A0A0M1NK15</accession>
<sequence>MSERLSEAQQQAILHVESTAAGQRKVALEMTEQILRKHEQDSVTIGSLLTHIGKSARVTLNFHPDRIMPTGHAVIESLLAEGIYHNQFISSVTNGSRTAYPGGDRDQWERLLFGGAYQQPDVRNDERPKYGALNLMNYADGASPRFGSCLLVLSPNILNRCTFTFGDSHAGPEFVGTIRQWDSILAALLHQVETTGSALGFPNVDIPSMLERILNLPLSHTGFSGPVGRSLDDYIEAQIHGVIDLSSDVEALVADPSYKDSPIGHLLHALCVRYDLTLSWHPGFCLAVQDVPDDFRGPVMPPLAKRIDQRFGGSLGMLDAAIIGKAAAQLHHDPIQWSDWGTFDETFQHLKQLWHVLVKYGHSYPYTPNR</sequence>
<dbReference type="Pfam" id="PF12294">
    <property type="entry name" value="DUF3626"/>
    <property type="match status" value="1"/>
</dbReference>
<evidence type="ECO:0000313" key="2">
    <source>
        <dbReference type="Proteomes" id="UP000036932"/>
    </source>
</evidence>
<dbReference type="EMBL" id="LIUT01000003">
    <property type="protein sequence ID" value="KOR82234.1"/>
    <property type="molecule type" value="Genomic_DNA"/>
</dbReference>
<proteinExistence type="predicted"/>